<dbReference type="Gene3D" id="2.60.200.40">
    <property type="match status" value="1"/>
</dbReference>
<dbReference type="Proteomes" id="UP001165063">
    <property type="component" value="Unassembled WGS sequence"/>
</dbReference>
<feature type="region of interest" description="Disordered" evidence="1">
    <location>
        <begin position="398"/>
        <end position="427"/>
    </location>
</feature>
<sequence>MARATVESDGLKIRQGSRQLQLQLDPDSNGSKIGFNLPFCSCSAGCGPNTTDIDESESLKPSVWNLIPYKNILWVDHPSNALIEDELEITYTKPVGNSGEIGVVRLLVQVETKRNNDSSSSIIDNEGSINGTNSNSQYHDPNDLVKSIMSKAYKDSKPQPRLLVLTNPKSGQGKSIKFFTSQVEPILIGARCDYKLMKTEYSGHAIQIAQEIDLDEFDIIVCASGDGLPHEVINGFYQREDRAEAFSKIVVTQVPCGSGNAMSLSCLNTLVPSLATLEMLKGRIVRTDLMVMCQEGHSPKLSFLSQTYGIIAEADIGTEWMRFLGSARFEIGVLQRVLGHARYPCSIAFKYVTRSKNQLNDFYKKNYNKKEDVSVKLTEDDFKLKYFDTMDLNPESHFGSPSSSLFGESTASLPESSSSPTPTDPENWEWFDQQTCDNLAIFYSGKMPYISKDTNFFPAALRNDGTIDIVLTDSRTNLRATCDALFSLDKGLHVWKDEVYHFKVEAFKVIPMLPDGKKSFISVDGESFPFQGFQVELLSGIMKTIMSDGEFKETGFLEKI</sequence>
<dbReference type="Gene3D" id="3.40.50.10330">
    <property type="entry name" value="Probable inorganic polyphosphate/atp-NAD kinase, domain 1"/>
    <property type="match status" value="1"/>
</dbReference>
<dbReference type="GO" id="GO:0016773">
    <property type="term" value="F:phosphotransferase activity, alcohol group as acceptor"/>
    <property type="evidence" value="ECO:0007669"/>
    <property type="project" value="UniProtKB-ARBA"/>
</dbReference>
<keyword evidence="4" id="KW-1185">Reference proteome</keyword>
<dbReference type="GO" id="GO:0001727">
    <property type="term" value="F:lipid kinase activity"/>
    <property type="evidence" value="ECO:0007669"/>
    <property type="project" value="TreeGrafter"/>
</dbReference>
<dbReference type="PANTHER" id="PTHR12358:SF31">
    <property type="entry name" value="ACYLGLYCEROL KINASE, MITOCHONDRIAL"/>
    <property type="match status" value="1"/>
</dbReference>
<feature type="compositionally biased region" description="Low complexity" evidence="1">
    <location>
        <begin position="408"/>
        <end position="425"/>
    </location>
</feature>
<gene>
    <name evidence="3" type="ORF">Amon01_000008300</name>
</gene>
<name>A0A9W6YQ28_AMBMO</name>
<accession>A0A9W6YQ28</accession>
<dbReference type="PANTHER" id="PTHR12358">
    <property type="entry name" value="SPHINGOSINE KINASE"/>
    <property type="match status" value="1"/>
</dbReference>
<dbReference type="SUPFAM" id="SSF111331">
    <property type="entry name" value="NAD kinase/diacylglycerol kinase-like"/>
    <property type="match status" value="1"/>
</dbReference>
<evidence type="ECO:0000259" key="2">
    <source>
        <dbReference type="PROSITE" id="PS50146"/>
    </source>
</evidence>
<dbReference type="SMART" id="SM00046">
    <property type="entry name" value="DAGKc"/>
    <property type="match status" value="1"/>
</dbReference>
<evidence type="ECO:0000256" key="1">
    <source>
        <dbReference type="SAM" id="MobiDB-lite"/>
    </source>
</evidence>
<dbReference type="InterPro" id="IPR001206">
    <property type="entry name" value="Diacylglycerol_kinase_cat_dom"/>
</dbReference>
<dbReference type="InterPro" id="IPR017438">
    <property type="entry name" value="ATP-NAD_kinase_N"/>
</dbReference>
<evidence type="ECO:0000313" key="3">
    <source>
        <dbReference type="EMBL" id="GMG18923.1"/>
    </source>
</evidence>
<feature type="compositionally biased region" description="Low complexity" evidence="1">
    <location>
        <begin position="117"/>
        <end position="131"/>
    </location>
</feature>
<reference evidence="3" key="1">
    <citation type="submission" date="2023-04" db="EMBL/GenBank/DDBJ databases">
        <title>Ambrosiozyma monospora NBRC 1965.</title>
        <authorList>
            <person name="Ichikawa N."/>
            <person name="Sato H."/>
            <person name="Tonouchi N."/>
        </authorList>
    </citation>
    <scope>NUCLEOTIDE SEQUENCE</scope>
    <source>
        <strain evidence="3">NBRC 1965</strain>
    </source>
</reference>
<dbReference type="InterPro" id="IPR016064">
    <property type="entry name" value="NAD/diacylglycerol_kinase_sf"/>
</dbReference>
<dbReference type="GO" id="GO:0005737">
    <property type="term" value="C:cytoplasm"/>
    <property type="evidence" value="ECO:0007669"/>
    <property type="project" value="TreeGrafter"/>
</dbReference>
<feature type="region of interest" description="Disordered" evidence="1">
    <location>
        <begin position="117"/>
        <end position="141"/>
    </location>
</feature>
<dbReference type="OrthoDB" id="3853857at2759"/>
<feature type="domain" description="DAGKc" evidence="2">
    <location>
        <begin position="157"/>
        <end position="296"/>
    </location>
</feature>
<protein>
    <submittedName>
        <fullName evidence="3">Unnamed protein product</fullName>
    </submittedName>
</protein>
<comment type="caution">
    <text evidence="3">The sequence shown here is derived from an EMBL/GenBank/DDBJ whole genome shotgun (WGS) entry which is preliminary data.</text>
</comment>
<dbReference type="InterPro" id="IPR050187">
    <property type="entry name" value="Lipid_Phosphate_FormReg"/>
</dbReference>
<proteinExistence type="predicted"/>
<dbReference type="GO" id="GO:0046512">
    <property type="term" value="P:sphingosine biosynthetic process"/>
    <property type="evidence" value="ECO:0007669"/>
    <property type="project" value="TreeGrafter"/>
</dbReference>
<dbReference type="Pfam" id="PF00781">
    <property type="entry name" value="DAGK_cat"/>
    <property type="match status" value="1"/>
</dbReference>
<organism evidence="3 4">
    <name type="scientific">Ambrosiozyma monospora</name>
    <name type="common">Yeast</name>
    <name type="synonym">Endomycopsis monosporus</name>
    <dbReference type="NCBI Taxonomy" id="43982"/>
    <lineage>
        <taxon>Eukaryota</taxon>
        <taxon>Fungi</taxon>
        <taxon>Dikarya</taxon>
        <taxon>Ascomycota</taxon>
        <taxon>Saccharomycotina</taxon>
        <taxon>Pichiomycetes</taxon>
        <taxon>Pichiales</taxon>
        <taxon>Pichiaceae</taxon>
        <taxon>Ambrosiozyma</taxon>
    </lineage>
</organism>
<dbReference type="EMBL" id="BSXU01000026">
    <property type="protein sequence ID" value="GMG18923.1"/>
    <property type="molecule type" value="Genomic_DNA"/>
</dbReference>
<evidence type="ECO:0000313" key="4">
    <source>
        <dbReference type="Proteomes" id="UP001165063"/>
    </source>
</evidence>
<dbReference type="GO" id="GO:0016020">
    <property type="term" value="C:membrane"/>
    <property type="evidence" value="ECO:0007669"/>
    <property type="project" value="TreeGrafter"/>
</dbReference>
<dbReference type="PROSITE" id="PS50146">
    <property type="entry name" value="DAGK"/>
    <property type="match status" value="1"/>
</dbReference>
<dbReference type="AlphaFoldDB" id="A0A9W6YQ28"/>